<gene>
    <name evidence="1" type="ORF">CQ006_01370</name>
</gene>
<dbReference type="Proteomes" id="UP000239458">
    <property type="component" value="Unassembled WGS sequence"/>
</dbReference>
<dbReference type="AlphaFoldDB" id="A0A2S9E807"/>
<dbReference type="RefSeq" id="WP_105227335.1">
    <property type="nucleotide sequence ID" value="NZ_PCQE01000001.1"/>
</dbReference>
<sequence length="97" mass="10935">MPAFAPLQPRFPCGGLTLSSRVDTLIRQDLLDPLPYVRRHICGDWGDVREDHRHYNDAAVERGGYLLSSYAISDSSALCIFTEADRRLTAVFLSDEH</sequence>
<evidence type="ECO:0000313" key="2">
    <source>
        <dbReference type="Proteomes" id="UP000239458"/>
    </source>
</evidence>
<protein>
    <recommendedName>
        <fullName evidence="3">Type I restriction endonuclease subunit M</fullName>
    </recommendedName>
</protein>
<dbReference type="EMBL" id="PCQE01000001">
    <property type="protein sequence ID" value="PRC10982.1"/>
    <property type="molecule type" value="Genomic_DNA"/>
</dbReference>
<comment type="caution">
    <text evidence="1">The sequence shown here is derived from an EMBL/GenBank/DDBJ whole genome shotgun (WGS) entry which is preliminary data.</text>
</comment>
<evidence type="ECO:0008006" key="3">
    <source>
        <dbReference type="Google" id="ProtNLM"/>
    </source>
</evidence>
<proteinExistence type="predicted"/>
<name>A0A2S9E807_PSECE</name>
<evidence type="ECO:0000313" key="1">
    <source>
        <dbReference type="EMBL" id="PRC10982.1"/>
    </source>
</evidence>
<accession>A0A2S9E807</accession>
<organism evidence="1 2">
    <name type="scientific">Pseudomonas cedrina</name>
    <dbReference type="NCBI Taxonomy" id="651740"/>
    <lineage>
        <taxon>Bacteria</taxon>
        <taxon>Pseudomonadati</taxon>
        <taxon>Pseudomonadota</taxon>
        <taxon>Gammaproteobacteria</taxon>
        <taxon>Pseudomonadales</taxon>
        <taxon>Pseudomonadaceae</taxon>
        <taxon>Pseudomonas</taxon>
    </lineage>
</organism>
<reference evidence="1 2" key="1">
    <citation type="submission" date="2017-09" db="EMBL/GenBank/DDBJ databases">
        <title>Genomic, metabolic, and phenotypic characteristics of bacterial isolates from the natural microbiome of the model nematode Caenorhabditis elegans.</title>
        <authorList>
            <person name="Zimmermann J."/>
            <person name="Obeng N."/>
            <person name="Yang W."/>
            <person name="Obeng O."/>
            <person name="Kissoyan K."/>
            <person name="Pees B."/>
            <person name="Dirksen P."/>
            <person name="Hoppner M."/>
            <person name="Franke A."/>
            <person name="Rosenstiel P."/>
            <person name="Leippe M."/>
            <person name="Dierking K."/>
            <person name="Kaleta C."/>
            <person name="Schulenburg H."/>
        </authorList>
    </citation>
    <scope>NUCLEOTIDE SEQUENCE [LARGE SCALE GENOMIC DNA]</scope>
    <source>
        <strain evidence="1 2">MYb184</strain>
    </source>
</reference>